<sequence>MASSVVWVILALLASIGGFCSADPTDGFTSVPLTESNFLIQHPYNVPLRDRYSYVDGVHKMWVYSTDKPFKAGSPTKPRTEIRIRGYDYSSGVWQFEGYVYVPSGTTGFTVMQIHRADGEKPATDLMLNVYDGELRLYSGRVVEHDVYDRWMRMNVVHDVGANKLWVYINGVLKLEAKVRGVSDFYFKCGVYEQSDKNNYMESRWRNIKVYRRDW</sequence>
<dbReference type="Proteomes" id="UP000639772">
    <property type="component" value="Chromosome 1"/>
</dbReference>
<dbReference type="Proteomes" id="UP000636800">
    <property type="component" value="Chromosome 1"/>
</dbReference>
<feature type="chain" id="PRO_5033643126" description="Alginate lyase 2 domain-containing protein" evidence="1">
    <location>
        <begin position="23"/>
        <end position="215"/>
    </location>
</feature>
<evidence type="ECO:0000313" key="3">
    <source>
        <dbReference type="EMBL" id="KAG0499723.1"/>
    </source>
</evidence>
<feature type="signal peptide" evidence="1">
    <location>
        <begin position="1"/>
        <end position="22"/>
    </location>
</feature>
<name>A0A835VP60_VANPL</name>
<protein>
    <recommendedName>
        <fullName evidence="2">Alginate lyase 2 domain-containing protein</fullName>
    </recommendedName>
</protein>
<dbReference type="EMBL" id="JADCNM010000001">
    <property type="protein sequence ID" value="KAG0503921.1"/>
    <property type="molecule type" value="Genomic_DNA"/>
</dbReference>
<keyword evidence="5" id="KW-1185">Reference proteome</keyword>
<accession>A0A835VP60</accession>
<dbReference type="PANTHER" id="PTHR33681">
    <property type="entry name" value="BINDING PROTEIN, PUTATIVE, EXPRESSED-RELATED"/>
    <property type="match status" value="1"/>
</dbReference>
<dbReference type="SUPFAM" id="SSF49899">
    <property type="entry name" value="Concanavalin A-like lectins/glucanases"/>
    <property type="match status" value="1"/>
</dbReference>
<reference evidence="5 6" key="1">
    <citation type="journal article" date="2020" name="Nat. Food">
        <title>A phased Vanilla planifolia genome enables genetic improvement of flavour and production.</title>
        <authorList>
            <person name="Hasing T."/>
            <person name="Tang H."/>
            <person name="Brym M."/>
            <person name="Khazi F."/>
            <person name="Huang T."/>
            <person name="Chambers A.H."/>
        </authorList>
    </citation>
    <scope>NUCLEOTIDE SEQUENCE [LARGE SCALE GENOMIC DNA]</scope>
    <source>
        <tissue evidence="4">Leaf</tissue>
    </source>
</reference>
<dbReference type="InterPro" id="IPR014895">
    <property type="entry name" value="Alginate_lyase_2"/>
</dbReference>
<gene>
    <name evidence="4" type="ORF">HPP92_003993</name>
    <name evidence="3" type="ORF">HPP92_004414</name>
</gene>
<keyword evidence="1" id="KW-0732">Signal</keyword>
<dbReference type="EMBL" id="JADCNL010000001">
    <property type="protein sequence ID" value="KAG0499723.1"/>
    <property type="molecule type" value="Genomic_DNA"/>
</dbReference>
<dbReference type="Pfam" id="PF08787">
    <property type="entry name" value="Alginate_lyase2"/>
    <property type="match status" value="1"/>
</dbReference>
<feature type="domain" description="Alginate lyase 2" evidence="2">
    <location>
        <begin position="36"/>
        <end position="211"/>
    </location>
</feature>
<dbReference type="InterPro" id="IPR013320">
    <property type="entry name" value="ConA-like_dom_sf"/>
</dbReference>
<dbReference type="Gene3D" id="2.60.120.200">
    <property type="match status" value="1"/>
</dbReference>
<evidence type="ECO:0000313" key="4">
    <source>
        <dbReference type="EMBL" id="KAG0503921.1"/>
    </source>
</evidence>
<evidence type="ECO:0000313" key="5">
    <source>
        <dbReference type="Proteomes" id="UP000636800"/>
    </source>
</evidence>
<evidence type="ECO:0000313" key="6">
    <source>
        <dbReference type="Proteomes" id="UP000639772"/>
    </source>
</evidence>
<organism evidence="4 6">
    <name type="scientific">Vanilla planifolia</name>
    <name type="common">Vanilla</name>
    <dbReference type="NCBI Taxonomy" id="51239"/>
    <lineage>
        <taxon>Eukaryota</taxon>
        <taxon>Viridiplantae</taxon>
        <taxon>Streptophyta</taxon>
        <taxon>Embryophyta</taxon>
        <taxon>Tracheophyta</taxon>
        <taxon>Spermatophyta</taxon>
        <taxon>Magnoliopsida</taxon>
        <taxon>Liliopsida</taxon>
        <taxon>Asparagales</taxon>
        <taxon>Orchidaceae</taxon>
        <taxon>Vanilloideae</taxon>
        <taxon>Vanilleae</taxon>
        <taxon>Vanilla</taxon>
    </lineage>
</organism>
<evidence type="ECO:0000259" key="2">
    <source>
        <dbReference type="Pfam" id="PF08787"/>
    </source>
</evidence>
<comment type="caution">
    <text evidence="4">The sequence shown here is derived from an EMBL/GenBank/DDBJ whole genome shotgun (WGS) entry which is preliminary data.</text>
</comment>
<dbReference type="AlphaFoldDB" id="A0A835VP60"/>
<dbReference type="PANTHER" id="PTHR33681:SF11">
    <property type="entry name" value="ALGINATE LYASE"/>
    <property type="match status" value="1"/>
</dbReference>
<dbReference type="OrthoDB" id="4221926at2759"/>
<proteinExistence type="predicted"/>
<evidence type="ECO:0000256" key="1">
    <source>
        <dbReference type="SAM" id="SignalP"/>
    </source>
</evidence>